<organism evidence="2 3">
    <name type="scientific">Nocardia farcinica (strain IFM 10152)</name>
    <dbReference type="NCBI Taxonomy" id="247156"/>
    <lineage>
        <taxon>Bacteria</taxon>
        <taxon>Bacillati</taxon>
        <taxon>Actinomycetota</taxon>
        <taxon>Actinomycetes</taxon>
        <taxon>Mycobacteriales</taxon>
        <taxon>Nocardiaceae</taxon>
        <taxon>Nocardia</taxon>
    </lineage>
</organism>
<evidence type="ECO:0000313" key="2">
    <source>
        <dbReference type="EMBL" id="BAD59073.1"/>
    </source>
</evidence>
<proteinExistence type="predicted"/>
<dbReference type="HOGENOM" id="CLU_2451658_0_0_11"/>
<evidence type="ECO:0000313" key="3">
    <source>
        <dbReference type="Proteomes" id="UP000006820"/>
    </source>
</evidence>
<keyword evidence="3" id="KW-1185">Reference proteome</keyword>
<feature type="region of interest" description="Disordered" evidence="1">
    <location>
        <begin position="26"/>
        <end position="46"/>
    </location>
</feature>
<name>Q5YRW8_NOCFA</name>
<sequence>MVRGFSRFRGPPVLVNRAWAGRFEATSWPGRRPGRWRSRSPSPSGIATTVTHLVDEAGAQKMADRRRTAVHTEHGAAGMSCTARPVAVR</sequence>
<dbReference type="KEGG" id="nfa:NFA_42240"/>
<reference evidence="2 3" key="1">
    <citation type="journal article" date="2004" name="Proc. Natl. Acad. Sci. U.S.A.">
        <title>The complete genomic sequence of Nocardia farcinica IFM 10152.</title>
        <authorList>
            <person name="Ishikawa J."/>
            <person name="Yamashita A."/>
            <person name="Mikami Y."/>
            <person name="Hoshino Y."/>
            <person name="Kurita H."/>
            <person name="Hotta K."/>
            <person name="Shiba T."/>
            <person name="Hattori M."/>
        </authorList>
    </citation>
    <scope>NUCLEOTIDE SEQUENCE [LARGE SCALE GENOMIC DNA]</scope>
    <source>
        <strain evidence="2 3">IFM 10152</strain>
    </source>
</reference>
<dbReference type="STRING" id="247156.NFA_42240"/>
<gene>
    <name evidence="2" type="ordered locus">NFA_42240</name>
</gene>
<dbReference type="AlphaFoldDB" id="Q5YRW8"/>
<evidence type="ECO:0000256" key="1">
    <source>
        <dbReference type="SAM" id="MobiDB-lite"/>
    </source>
</evidence>
<accession>Q5YRW8</accession>
<dbReference type="EMBL" id="AP006618">
    <property type="protein sequence ID" value="BAD59073.1"/>
    <property type="molecule type" value="Genomic_DNA"/>
</dbReference>
<dbReference type="Proteomes" id="UP000006820">
    <property type="component" value="Chromosome"/>
</dbReference>
<protein>
    <submittedName>
        <fullName evidence="2">Uncharacterized protein</fullName>
    </submittedName>
</protein>